<comment type="caution">
    <text evidence="2">The sequence shown here is derived from an EMBL/GenBank/DDBJ whole genome shotgun (WGS) entry which is preliminary data.</text>
</comment>
<evidence type="ECO:0000313" key="3">
    <source>
        <dbReference type="Proteomes" id="UP000675163"/>
    </source>
</evidence>
<evidence type="ECO:0000313" key="2">
    <source>
        <dbReference type="EMBL" id="MBP1326747.1"/>
    </source>
</evidence>
<keyword evidence="1" id="KW-1133">Transmembrane helix</keyword>
<dbReference type="AlphaFoldDB" id="A0A940T411"/>
<keyword evidence="3" id="KW-1185">Reference proteome</keyword>
<gene>
    <name evidence="2" type="ORF">JOF28_001979</name>
</gene>
<evidence type="ECO:0000256" key="1">
    <source>
        <dbReference type="SAM" id="Phobius"/>
    </source>
</evidence>
<keyword evidence="1" id="KW-0812">Transmembrane</keyword>
<name>A0A940T411_9MICO</name>
<feature type="transmembrane region" description="Helical" evidence="1">
    <location>
        <begin position="29"/>
        <end position="50"/>
    </location>
</feature>
<evidence type="ECO:0008006" key="4">
    <source>
        <dbReference type="Google" id="ProtNLM"/>
    </source>
</evidence>
<dbReference type="RefSeq" id="WP_209705607.1">
    <property type="nucleotide sequence ID" value="NZ_JAFIDA010000001.1"/>
</dbReference>
<keyword evidence="1" id="KW-0472">Membrane</keyword>
<reference evidence="2" key="1">
    <citation type="submission" date="2021-02" db="EMBL/GenBank/DDBJ databases">
        <title>Sequencing the genomes of 1000 actinobacteria strains.</title>
        <authorList>
            <person name="Klenk H.-P."/>
        </authorList>
    </citation>
    <scope>NUCLEOTIDE SEQUENCE</scope>
    <source>
        <strain evidence="2">DSM 22850</strain>
    </source>
</reference>
<organism evidence="2 3">
    <name type="scientific">Leucobacter exalbidus</name>
    <dbReference type="NCBI Taxonomy" id="662960"/>
    <lineage>
        <taxon>Bacteria</taxon>
        <taxon>Bacillati</taxon>
        <taxon>Actinomycetota</taxon>
        <taxon>Actinomycetes</taxon>
        <taxon>Micrococcales</taxon>
        <taxon>Microbacteriaceae</taxon>
        <taxon>Leucobacter</taxon>
    </lineage>
</organism>
<protein>
    <recommendedName>
        <fullName evidence="4">DUF4245 domain-containing protein</fullName>
    </recommendedName>
</protein>
<dbReference type="EMBL" id="JAFIDA010000001">
    <property type="protein sequence ID" value="MBP1326747.1"/>
    <property type="molecule type" value="Genomic_DNA"/>
</dbReference>
<accession>A0A940T411</accession>
<sequence>MSRKAAQVPFTEDDLVSGELRGAPRTRRWLTVTVVTVSLVVVGAVAYLAVFAPDHYAQFHAERAAGSTQAVVGDGVTVTPGEGWVSQPRVTDLLNWSPLPPLRDWAVLTGAETGVQLRSPDHELTVELSIDHGEGPRAALWLGDGTVRTETLASGAQLQHVDGEHEMRAIVTLGAREVRVTAHTEGDLAAYRPALSALLESLNAS</sequence>
<proteinExistence type="predicted"/>
<dbReference type="Proteomes" id="UP000675163">
    <property type="component" value="Unassembled WGS sequence"/>
</dbReference>